<keyword evidence="5 6" id="KW-0349">Heme</keyword>
<dbReference type="Gene3D" id="1.10.630.10">
    <property type="entry name" value="Cytochrome P450"/>
    <property type="match status" value="1"/>
</dbReference>
<keyword evidence="7" id="KW-0808">Transferase</keyword>
<evidence type="ECO:0000313" key="7">
    <source>
        <dbReference type="EMBL" id="CZT25816.1"/>
    </source>
</evidence>
<dbReference type="PRINTS" id="PR00385">
    <property type="entry name" value="P450"/>
</dbReference>
<evidence type="ECO:0000256" key="2">
    <source>
        <dbReference type="ARBA" id="ARBA00010617"/>
    </source>
</evidence>
<dbReference type="PANTHER" id="PTHR24305">
    <property type="entry name" value="CYTOCHROME P450"/>
    <property type="match status" value="1"/>
</dbReference>
<evidence type="ECO:0000313" key="8">
    <source>
        <dbReference type="Proteomes" id="UP000225277"/>
    </source>
</evidence>
<dbReference type="PANTHER" id="PTHR24305:SF164">
    <property type="entry name" value="P450, PUTATIVE (EUROFUNG)-RELATED"/>
    <property type="match status" value="1"/>
</dbReference>
<sequence length="523" mass="58573">MTFSSPLLFAGAFLALAIYRFIIQPLYTHPLRSVPGPTFYALTRWRLAWEDLQSRRTRTIHALHRQYGSAVRIGPNEVHFNSLSALKKIYGPGSPFGRTSFYRMFDAYGEQNLFTFHSSKQHGERKKLLANVYSKSNILKGRASGLVSEKVQQYLDWISSTEGKPEEIFKSLHYYSLDSITAFIYGPSDGGTSSMKGNASHQALLDDIINPSRRRLTWCAVHFPRLVKWLYTRTGLTARLVTPFLPMQKPTTYTGIRAHALAASQGAKGTKFEKSAGDEEQTILGRLYHLQSLASQSKALTDLQIASECADHFLAGIDTTSDTLMFMLWALSRPQNSAFQQKLMEESLTIPAEDLDVHGNPTVEAADKLPYLNAVINETLRLYAPLPGSEARSADMDVVVDGYLIPAGSIVNMAPYSLHRNAAVFEDPLSWNPDRWLVKDAEKLAEMKRWFWPFSSGGRMCIGMHLATAEMAVVPAIYRKYSTSIAPGFEAKSPGIVSRVEVFGDESFDETEEHTCWINFVPT</sequence>
<dbReference type="InterPro" id="IPR002403">
    <property type="entry name" value="Cyt_P450_E_grp-IV"/>
</dbReference>
<dbReference type="GO" id="GO:0005506">
    <property type="term" value="F:iron ion binding"/>
    <property type="evidence" value="ECO:0007669"/>
    <property type="project" value="InterPro"/>
</dbReference>
<dbReference type="SUPFAM" id="SSF48264">
    <property type="entry name" value="Cytochrome P450"/>
    <property type="match status" value="1"/>
</dbReference>
<dbReference type="InterPro" id="IPR001128">
    <property type="entry name" value="Cyt_P450"/>
</dbReference>
<evidence type="ECO:0000256" key="5">
    <source>
        <dbReference type="PIRSR" id="PIRSR602403-1"/>
    </source>
</evidence>
<comment type="similarity">
    <text evidence="2 6">Belongs to the cytochrome P450 family.</text>
</comment>
<dbReference type="InterPro" id="IPR017972">
    <property type="entry name" value="Cyt_P450_CS"/>
</dbReference>
<keyword evidence="8" id="KW-1185">Reference proteome</keyword>
<dbReference type="InterPro" id="IPR050121">
    <property type="entry name" value="Cytochrome_P450_monoxygenase"/>
</dbReference>
<evidence type="ECO:0000256" key="1">
    <source>
        <dbReference type="ARBA" id="ARBA00001971"/>
    </source>
</evidence>
<dbReference type="STRING" id="112498.A0A2D3VLR6"/>
<keyword evidence="7" id="KW-0489">Methyltransferase</keyword>
<feature type="binding site" description="axial binding residue" evidence="5">
    <location>
        <position position="461"/>
    </location>
    <ligand>
        <name>heme</name>
        <dbReference type="ChEBI" id="CHEBI:30413"/>
    </ligand>
    <ligandPart>
        <name>Fe</name>
        <dbReference type="ChEBI" id="CHEBI:18248"/>
    </ligandPart>
</feature>
<dbReference type="AlphaFoldDB" id="A0A2D3VLR6"/>
<dbReference type="CDD" id="cd11059">
    <property type="entry name" value="CYP_fungal"/>
    <property type="match status" value="1"/>
</dbReference>
<evidence type="ECO:0000256" key="6">
    <source>
        <dbReference type="RuleBase" id="RU000461"/>
    </source>
</evidence>
<comment type="cofactor">
    <cofactor evidence="1 5">
        <name>heme</name>
        <dbReference type="ChEBI" id="CHEBI:30413"/>
    </cofactor>
</comment>
<organism evidence="7 8">
    <name type="scientific">Ramularia collo-cygni</name>
    <dbReference type="NCBI Taxonomy" id="112498"/>
    <lineage>
        <taxon>Eukaryota</taxon>
        <taxon>Fungi</taxon>
        <taxon>Dikarya</taxon>
        <taxon>Ascomycota</taxon>
        <taxon>Pezizomycotina</taxon>
        <taxon>Dothideomycetes</taxon>
        <taxon>Dothideomycetidae</taxon>
        <taxon>Mycosphaerellales</taxon>
        <taxon>Mycosphaerellaceae</taxon>
        <taxon>Ramularia</taxon>
    </lineage>
</organism>
<keyword evidence="6" id="KW-0560">Oxidoreductase</keyword>
<keyword evidence="6" id="KW-0503">Monooxygenase</keyword>
<dbReference type="PROSITE" id="PS00086">
    <property type="entry name" value="CYTOCHROME_P450"/>
    <property type="match status" value="1"/>
</dbReference>
<dbReference type="Pfam" id="PF00067">
    <property type="entry name" value="p450"/>
    <property type="match status" value="1"/>
</dbReference>
<reference evidence="7 8" key="1">
    <citation type="submission" date="2016-03" db="EMBL/GenBank/DDBJ databases">
        <authorList>
            <person name="Ploux O."/>
        </authorList>
    </citation>
    <scope>NUCLEOTIDE SEQUENCE [LARGE SCALE GENOMIC DNA]</scope>
    <source>
        <strain evidence="7 8">URUG2</strain>
    </source>
</reference>
<dbReference type="GO" id="GO:0016705">
    <property type="term" value="F:oxidoreductase activity, acting on paired donors, with incorporation or reduction of molecular oxygen"/>
    <property type="evidence" value="ECO:0007669"/>
    <property type="project" value="InterPro"/>
</dbReference>
<evidence type="ECO:0000256" key="3">
    <source>
        <dbReference type="ARBA" id="ARBA00022723"/>
    </source>
</evidence>
<dbReference type="GO" id="GO:0004497">
    <property type="term" value="F:monooxygenase activity"/>
    <property type="evidence" value="ECO:0007669"/>
    <property type="project" value="UniProtKB-KW"/>
</dbReference>
<dbReference type="GO" id="GO:0032259">
    <property type="term" value="P:methylation"/>
    <property type="evidence" value="ECO:0007669"/>
    <property type="project" value="UniProtKB-KW"/>
</dbReference>
<dbReference type="RefSeq" id="XP_023632474.1">
    <property type="nucleotide sequence ID" value="XM_023776706.1"/>
</dbReference>
<dbReference type="PRINTS" id="PR00465">
    <property type="entry name" value="EP450IV"/>
</dbReference>
<dbReference type="GO" id="GO:0020037">
    <property type="term" value="F:heme binding"/>
    <property type="evidence" value="ECO:0007669"/>
    <property type="project" value="InterPro"/>
</dbReference>
<evidence type="ECO:0000256" key="4">
    <source>
        <dbReference type="ARBA" id="ARBA00023004"/>
    </source>
</evidence>
<dbReference type="Proteomes" id="UP000225277">
    <property type="component" value="Unassembled WGS sequence"/>
</dbReference>
<protein>
    <submittedName>
        <fullName evidence="7">Related to pisatin demethylase cytochrome P450</fullName>
    </submittedName>
</protein>
<keyword evidence="3 5" id="KW-0479">Metal-binding</keyword>
<gene>
    <name evidence="7" type="ORF">RCC_11485</name>
</gene>
<name>A0A2D3VLR6_9PEZI</name>
<keyword evidence="4 5" id="KW-0408">Iron</keyword>
<dbReference type="GO" id="GO:0008168">
    <property type="term" value="F:methyltransferase activity"/>
    <property type="evidence" value="ECO:0007669"/>
    <property type="project" value="UniProtKB-KW"/>
</dbReference>
<proteinExistence type="inferred from homology"/>
<accession>A0A2D3VLR6</accession>
<dbReference type="EMBL" id="FJUY01000032">
    <property type="protein sequence ID" value="CZT25816.1"/>
    <property type="molecule type" value="Genomic_DNA"/>
</dbReference>
<dbReference type="GeneID" id="35606502"/>
<dbReference type="InterPro" id="IPR036396">
    <property type="entry name" value="Cyt_P450_sf"/>
</dbReference>
<dbReference type="OrthoDB" id="1470350at2759"/>